<dbReference type="PANTHER" id="PTHR14087">
    <property type="entry name" value="THYMOCYTE NUCLEAR PROTEIN 1"/>
    <property type="match status" value="1"/>
</dbReference>
<dbReference type="Pfam" id="PF01878">
    <property type="entry name" value="EVE"/>
    <property type="match status" value="1"/>
</dbReference>
<feature type="compositionally biased region" description="Basic and acidic residues" evidence="3">
    <location>
        <begin position="170"/>
        <end position="183"/>
    </location>
</feature>
<dbReference type="GO" id="GO:0003677">
    <property type="term" value="F:DNA binding"/>
    <property type="evidence" value="ECO:0007669"/>
    <property type="project" value="InterPro"/>
</dbReference>
<keyword evidence="2" id="KW-0539">Nucleus</keyword>
<dbReference type="InterPro" id="IPR002740">
    <property type="entry name" value="EVE_domain"/>
</dbReference>
<dbReference type="VEuPathDB" id="FungiDB:BTJ68_07832"/>
<comment type="caution">
    <text evidence="5">The sequence shown here is derived from an EMBL/GenBank/DDBJ whole genome shotgun (WGS) entry which is preliminary data.</text>
</comment>
<feature type="compositionally biased region" description="Basic and acidic residues" evidence="3">
    <location>
        <begin position="230"/>
        <end position="256"/>
    </location>
</feature>
<dbReference type="SUPFAM" id="SSF88697">
    <property type="entry name" value="PUA domain-like"/>
    <property type="match status" value="1"/>
</dbReference>
<feature type="compositionally biased region" description="Acidic residues" evidence="3">
    <location>
        <begin position="497"/>
        <end position="512"/>
    </location>
</feature>
<dbReference type="InterPro" id="IPR047197">
    <property type="entry name" value="THYN1-like_EVE"/>
</dbReference>
<evidence type="ECO:0000256" key="1">
    <source>
        <dbReference type="ARBA" id="ARBA00004123"/>
    </source>
</evidence>
<sequence length="572" mass="62789">MDIFISTFNPALPLENTSLPIHLREINTASASMPPKNSKAAATSAGKESSAAREEVPASVASDRKQDTTTTATTQTAAAPTKKRGRPAKAAEPEIQAEDGNEAAEPPKKRGRPPKEKKTEKPGEGTEPLTKPGRASEQAASREREQPAETTEKEQAETKPKRGRGRPRKILTEKEIKEKEAKKSRGRGRPRKILSEKEQREKEALQKAKEERAKARERAGQTYKGRGRPKKVDTAKEKPATKDEAAPPHKRGEPPHGGESNYPEADQDQAEEQLEDELLDEVERSDKKASGTRKSTNQGLDEAPADRNKPPRALGAQSRKGSAKMYWLMKAEQEDREEKAPDGSSVNVKFTIDDLREKGEPELWDGVRNYAAANNMREMKKGDLAFFYASGGKKGRTPGIVGIMEIVQEARPDPSASQKSSPYFEEDEKKREKWICVGVEYRKKLTKPVSLAELKKYSTDSNGALSDMDLFTKARQSVSKVSAQEWKFITEVLIEGYEENGDDDDDDDDDAEAGAAAKMNNAIAGALADGAAAADDLAAEPAEADTKDREMSDAEEEIRSDVRESSQSGGEE</sequence>
<organism evidence="5 6">
    <name type="scientific">Hortaea werneckii</name>
    <name type="common">Black yeast</name>
    <name type="synonym">Cladosporium werneckii</name>
    <dbReference type="NCBI Taxonomy" id="91943"/>
    <lineage>
        <taxon>Eukaryota</taxon>
        <taxon>Fungi</taxon>
        <taxon>Dikarya</taxon>
        <taxon>Ascomycota</taxon>
        <taxon>Pezizomycotina</taxon>
        <taxon>Dothideomycetes</taxon>
        <taxon>Dothideomycetidae</taxon>
        <taxon>Mycosphaerellales</taxon>
        <taxon>Teratosphaeriaceae</taxon>
        <taxon>Hortaea</taxon>
    </lineage>
</organism>
<evidence type="ECO:0000256" key="3">
    <source>
        <dbReference type="SAM" id="MobiDB-lite"/>
    </source>
</evidence>
<dbReference type="InterPro" id="IPR000637">
    <property type="entry name" value="HMGI/Y_DNA-bd_CS"/>
</dbReference>
<feature type="compositionally biased region" description="Acidic residues" evidence="3">
    <location>
        <begin position="265"/>
        <end position="280"/>
    </location>
</feature>
<dbReference type="PRINTS" id="PR00929">
    <property type="entry name" value="ATHOOK"/>
</dbReference>
<dbReference type="Pfam" id="PF02178">
    <property type="entry name" value="AT_hook"/>
    <property type="match status" value="5"/>
</dbReference>
<feature type="region of interest" description="Disordered" evidence="3">
    <location>
        <begin position="532"/>
        <end position="572"/>
    </location>
</feature>
<dbReference type="PROSITE" id="PS00354">
    <property type="entry name" value="HMGI_Y"/>
    <property type="match status" value="1"/>
</dbReference>
<protein>
    <recommendedName>
        <fullName evidence="4">EVE domain-containing protein</fullName>
    </recommendedName>
</protein>
<dbReference type="CDD" id="cd21133">
    <property type="entry name" value="EVE"/>
    <property type="match status" value="1"/>
</dbReference>
<dbReference type="GO" id="GO:0006355">
    <property type="term" value="P:regulation of DNA-templated transcription"/>
    <property type="evidence" value="ECO:0007669"/>
    <property type="project" value="InterPro"/>
</dbReference>
<dbReference type="InterPro" id="IPR052181">
    <property type="entry name" value="5hmC_binding"/>
</dbReference>
<comment type="subcellular location">
    <subcellularLocation>
        <location evidence="1">Nucleus</location>
    </subcellularLocation>
</comment>
<proteinExistence type="predicted"/>
<evidence type="ECO:0000313" key="5">
    <source>
        <dbReference type="EMBL" id="RMY81294.1"/>
    </source>
</evidence>
<dbReference type="PANTHER" id="PTHR14087:SF7">
    <property type="entry name" value="THYMOCYTE NUCLEAR PROTEIN 1"/>
    <property type="match status" value="1"/>
</dbReference>
<dbReference type="GO" id="GO:0005634">
    <property type="term" value="C:nucleus"/>
    <property type="evidence" value="ECO:0007669"/>
    <property type="project" value="UniProtKB-SubCell"/>
</dbReference>
<dbReference type="InterPro" id="IPR015947">
    <property type="entry name" value="PUA-like_sf"/>
</dbReference>
<feature type="compositionally biased region" description="Basic and acidic residues" evidence="3">
    <location>
        <begin position="544"/>
        <end position="564"/>
    </location>
</feature>
<dbReference type="InterPro" id="IPR017956">
    <property type="entry name" value="AT_hook_DNA-bd_motif"/>
</dbReference>
<feature type="compositionally biased region" description="Basic and acidic residues" evidence="3">
    <location>
        <begin position="193"/>
        <end position="219"/>
    </location>
</feature>
<feature type="domain" description="EVE" evidence="4">
    <location>
        <begin position="326"/>
        <end position="491"/>
    </location>
</feature>
<feature type="compositionally biased region" description="Low complexity" evidence="3">
    <location>
        <begin position="68"/>
        <end position="80"/>
    </location>
</feature>
<accession>A0A3M7EYS0</accession>
<evidence type="ECO:0000313" key="6">
    <source>
        <dbReference type="Proteomes" id="UP000281468"/>
    </source>
</evidence>
<reference evidence="5 6" key="1">
    <citation type="journal article" date="2018" name="BMC Genomics">
        <title>Genomic evidence for intraspecific hybridization in a clonal and extremely halotolerant yeast.</title>
        <authorList>
            <person name="Gostincar C."/>
            <person name="Stajich J.E."/>
            <person name="Zupancic J."/>
            <person name="Zalar P."/>
            <person name="Gunde-Cimerman N."/>
        </authorList>
    </citation>
    <scope>NUCLEOTIDE SEQUENCE [LARGE SCALE GENOMIC DNA]</scope>
    <source>
        <strain evidence="5 6">EXF-171</strain>
    </source>
</reference>
<feature type="compositionally biased region" description="Basic and acidic residues" evidence="3">
    <location>
        <begin position="50"/>
        <end position="67"/>
    </location>
</feature>
<evidence type="ECO:0000256" key="2">
    <source>
        <dbReference type="ARBA" id="ARBA00023242"/>
    </source>
</evidence>
<dbReference type="SMART" id="SM00384">
    <property type="entry name" value="AT_hook"/>
    <property type="match status" value="5"/>
</dbReference>
<evidence type="ECO:0000259" key="4">
    <source>
        <dbReference type="Pfam" id="PF01878"/>
    </source>
</evidence>
<dbReference type="Proteomes" id="UP000281468">
    <property type="component" value="Unassembled WGS sequence"/>
</dbReference>
<feature type="compositionally biased region" description="Basic and acidic residues" evidence="3">
    <location>
        <begin position="140"/>
        <end position="160"/>
    </location>
</feature>
<feature type="region of interest" description="Disordered" evidence="3">
    <location>
        <begin position="497"/>
        <end position="516"/>
    </location>
</feature>
<gene>
    <name evidence="5" type="ORF">D0862_12406</name>
</gene>
<dbReference type="AlphaFoldDB" id="A0A3M7EYS0"/>
<feature type="compositionally biased region" description="Low complexity" evidence="3">
    <location>
        <begin position="532"/>
        <end position="541"/>
    </location>
</feature>
<dbReference type="EMBL" id="QWIQ01000595">
    <property type="protein sequence ID" value="RMY81294.1"/>
    <property type="molecule type" value="Genomic_DNA"/>
</dbReference>
<name>A0A3M7EYS0_HORWE</name>
<feature type="compositionally biased region" description="Basic and acidic residues" evidence="3">
    <location>
        <begin position="105"/>
        <end position="124"/>
    </location>
</feature>
<feature type="region of interest" description="Disordered" evidence="3">
    <location>
        <begin position="27"/>
        <end position="325"/>
    </location>
</feature>
<dbReference type="Gene3D" id="3.10.590.10">
    <property type="entry name" value="ph1033 like domains"/>
    <property type="match status" value="1"/>
</dbReference>